<evidence type="ECO:0000256" key="8">
    <source>
        <dbReference type="ARBA" id="ARBA00022989"/>
    </source>
</evidence>
<dbReference type="GO" id="GO:0005886">
    <property type="term" value="C:plasma membrane"/>
    <property type="evidence" value="ECO:0007669"/>
    <property type="project" value="UniProtKB-SubCell"/>
</dbReference>
<gene>
    <name evidence="12" type="primary">gspC</name>
    <name evidence="12" type="ORF">G3T16_14410</name>
</gene>
<dbReference type="Pfam" id="PF11356">
    <property type="entry name" value="T2SSC"/>
    <property type="match status" value="1"/>
</dbReference>
<dbReference type="Gene3D" id="2.30.42.10">
    <property type="match status" value="1"/>
</dbReference>
<evidence type="ECO:0000313" key="12">
    <source>
        <dbReference type="EMBL" id="QIB66410.1"/>
    </source>
</evidence>
<accession>A0A6C0U2M5</accession>
<comment type="subcellular location">
    <subcellularLocation>
        <location evidence="1">Cell inner membrane</location>
    </subcellularLocation>
</comment>
<dbReference type="InterPro" id="IPR001639">
    <property type="entry name" value="T2SS_protein-GspC"/>
</dbReference>
<evidence type="ECO:0000256" key="4">
    <source>
        <dbReference type="ARBA" id="ARBA00022475"/>
    </source>
</evidence>
<sequence length="287" mass="30383">MGAAAAGPAGSPARDIINPPARGGAAQESRAEVDIEALRSWQLFGDPGAAPAEAEVAALEAVAPSDRDGIEKGARETRLNLTLRGIIAYTADGLGSAIIEHQSRQGVYAVDDALPVPGNVVLAKVMPGQVVLDNGGNYELLSLYRESELDGQLQQSARRAAPTAGAARQVDVRADPDTTELASGYRQQLYQNPQSLAELVRISPVREDGQLRGYRLAPGQDQTQFQRLGFRAGDVVVAVNGLSLSDPANTMRLYQAMRTATEAEFELQRDGQPLAVRVSLGDAAADQ</sequence>
<proteinExistence type="inferred from homology"/>
<dbReference type="AlphaFoldDB" id="A0A6C0U2M5"/>
<dbReference type="EMBL" id="CP048711">
    <property type="protein sequence ID" value="QIB66410.1"/>
    <property type="molecule type" value="Genomic_DNA"/>
</dbReference>
<dbReference type="NCBIfam" id="TIGR01713">
    <property type="entry name" value="typeII_sec_gspC"/>
    <property type="match status" value="1"/>
</dbReference>
<keyword evidence="8" id="KW-1133">Transmembrane helix</keyword>
<reference evidence="12 13" key="1">
    <citation type="submission" date="2020-02" db="EMBL/GenBank/DDBJ databases">
        <title>Genome sequencing for Kineobactrum sp. M2.</title>
        <authorList>
            <person name="Park S.-J."/>
        </authorList>
    </citation>
    <scope>NUCLEOTIDE SEQUENCE [LARGE SCALE GENOMIC DNA]</scope>
    <source>
        <strain evidence="12 13">M2</strain>
    </source>
</reference>
<dbReference type="InterPro" id="IPR024961">
    <property type="entry name" value="T2SS_GspC_N"/>
</dbReference>
<evidence type="ECO:0000313" key="13">
    <source>
        <dbReference type="Proteomes" id="UP000477680"/>
    </source>
</evidence>
<name>A0A6C0U2M5_9GAMM</name>
<feature type="compositionally biased region" description="Low complexity" evidence="10">
    <location>
        <begin position="1"/>
        <end position="13"/>
    </location>
</feature>
<protein>
    <submittedName>
        <fullName evidence="12">Type II secretion system protein GspC</fullName>
    </submittedName>
</protein>
<keyword evidence="13" id="KW-1185">Reference proteome</keyword>
<evidence type="ECO:0000256" key="5">
    <source>
        <dbReference type="ARBA" id="ARBA00022519"/>
    </source>
</evidence>
<evidence type="ECO:0000256" key="2">
    <source>
        <dbReference type="ARBA" id="ARBA00007986"/>
    </source>
</evidence>
<evidence type="ECO:0000256" key="10">
    <source>
        <dbReference type="SAM" id="MobiDB-lite"/>
    </source>
</evidence>
<evidence type="ECO:0000256" key="6">
    <source>
        <dbReference type="ARBA" id="ARBA00022692"/>
    </source>
</evidence>
<keyword evidence="6" id="KW-0812">Transmembrane</keyword>
<keyword evidence="7" id="KW-0653">Protein transport</keyword>
<dbReference type="InterPro" id="IPR036034">
    <property type="entry name" value="PDZ_sf"/>
</dbReference>
<dbReference type="GO" id="GO:0015628">
    <property type="term" value="P:protein secretion by the type II secretion system"/>
    <property type="evidence" value="ECO:0007669"/>
    <property type="project" value="InterPro"/>
</dbReference>
<evidence type="ECO:0000256" key="7">
    <source>
        <dbReference type="ARBA" id="ARBA00022927"/>
    </source>
</evidence>
<dbReference type="Proteomes" id="UP000477680">
    <property type="component" value="Chromosome"/>
</dbReference>
<organism evidence="12 13">
    <name type="scientific">Kineobactrum salinum</name>
    <dbReference type="NCBI Taxonomy" id="2708301"/>
    <lineage>
        <taxon>Bacteria</taxon>
        <taxon>Pseudomonadati</taxon>
        <taxon>Pseudomonadota</taxon>
        <taxon>Gammaproteobacteria</taxon>
        <taxon>Cellvibrionales</taxon>
        <taxon>Halieaceae</taxon>
        <taxon>Kineobactrum</taxon>
    </lineage>
</organism>
<keyword evidence="3" id="KW-0813">Transport</keyword>
<feature type="domain" description="Type II secretion system protein GspC N-terminal" evidence="11">
    <location>
        <begin position="27"/>
        <end position="143"/>
    </location>
</feature>
<evidence type="ECO:0000256" key="3">
    <source>
        <dbReference type="ARBA" id="ARBA00022448"/>
    </source>
</evidence>
<dbReference type="GO" id="GO:0015627">
    <property type="term" value="C:type II protein secretion system complex"/>
    <property type="evidence" value="ECO:0007669"/>
    <property type="project" value="InterPro"/>
</dbReference>
<evidence type="ECO:0000256" key="9">
    <source>
        <dbReference type="ARBA" id="ARBA00023136"/>
    </source>
</evidence>
<evidence type="ECO:0000256" key="1">
    <source>
        <dbReference type="ARBA" id="ARBA00004533"/>
    </source>
</evidence>
<dbReference type="KEGG" id="kim:G3T16_14410"/>
<evidence type="ECO:0000259" key="11">
    <source>
        <dbReference type="Pfam" id="PF11356"/>
    </source>
</evidence>
<keyword evidence="4" id="KW-1003">Cell membrane</keyword>
<keyword evidence="9" id="KW-0472">Membrane</keyword>
<feature type="region of interest" description="Disordered" evidence="10">
    <location>
        <begin position="1"/>
        <end position="29"/>
    </location>
</feature>
<comment type="similarity">
    <text evidence="2">Belongs to the GSP C family.</text>
</comment>
<keyword evidence="5" id="KW-0997">Cell inner membrane</keyword>
<dbReference type="SUPFAM" id="SSF50156">
    <property type="entry name" value="PDZ domain-like"/>
    <property type="match status" value="1"/>
</dbReference>
<dbReference type="RefSeq" id="WP_163495844.1">
    <property type="nucleotide sequence ID" value="NZ_CP048711.1"/>
</dbReference>
<dbReference type="Gene3D" id="2.30.30.830">
    <property type="match status" value="1"/>
</dbReference>